<dbReference type="Pfam" id="PF00223">
    <property type="entry name" value="PsaA_PsaB"/>
    <property type="match status" value="1"/>
</dbReference>
<dbReference type="InterPro" id="IPR001280">
    <property type="entry name" value="PSI_PsaA/B"/>
</dbReference>
<gene>
    <name evidence="1" type="ORF">Sjap_008344</name>
</gene>
<dbReference type="PANTHER" id="PTHR30128">
    <property type="entry name" value="OUTER MEMBRANE PROTEIN, OMPA-RELATED"/>
    <property type="match status" value="1"/>
</dbReference>
<name>A0AAP0JQ55_9MAGN</name>
<dbReference type="Proteomes" id="UP001417504">
    <property type="component" value="Unassembled WGS sequence"/>
</dbReference>
<protein>
    <submittedName>
        <fullName evidence="1">Uncharacterized protein</fullName>
    </submittedName>
</protein>
<accession>A0AAP0JQ55</accession>
<reference evidence="1 2" key="1">
    <citation type="submission" date="2024-01" db="EMBL/GenBank/DDBJ databases">
        <title>Genome assemblies of Stephania.</title>
        <authorList>
            <person name="Yang L."/>
        </authorList>
    </citation>
    <scope>NUCLEOTIDE SEQUENCE [LARGE SCALE GENOMIC DNA]</scope>
    <source>
        <strain evidence="1">QJT</strain>
        <tissue evidence="1">Leaf</tissue>
    </source>
</reference>
<dbReference type="InterPro" id="IPR036408">
    <property type="entry name" value="PSI_PsaA/B_sf"/>
</dbReference>
<dbReference type="SUPFAM" id="SSF81558">
    <property type="entry name" value="Photosystem I subunits PsaA/PsaB"/>
    <property type="match status" value="1"/>
</dbReference>
<dbReference type="PRINTS" id="PR00257">
    <property type="entry name" value="PHOTSYSPSAAB"/>
</dbReference>
<evidence type="ECO:0000313" key="1">
    <source>
        <dbReference type="EMBL" id="KAK9137750.1"/>
    </source>
</evidence>
<dbReference type="EMBL" id="JBBNAE010000003">
    <property type="protein sequence ID" value="KAK9137750.1"/>
    <property type="molecule type" value="Genomic_DNA"/>
</dbReference>
<sequence length="109" mass="12581">MGDGSPSENHLILSENRLFYKKFLQDKIAAIRQEDSEIVEAWFDQAAKYWKKTITLTPALMLFARWFHYLKAAPKLAWFQDVESMLNHHLAGLLGLRSLGWAGHQVHVS</sequence>
<dbReference type="GO" id="GO:0009535">
    <property type="term" value="C:chloroplast thylakoid membrane"/>
    <property type="evidence" value="ECO:0007669"/>
    <property type="project" value="TreeGrafter"/>
</dbReference>
<evidence type="ECO:0000313" key="2">
    <source>
        <dbReference type="Proteomes" id="UP001417504"/>
    </source>
</evidence>
<keyword evidence="2" id="KW-1185">Reference proteome</keyword>
<dbReference type="AlphaFoldDB" id="A0AAP0JQ55"/>
<dbReference type="Gene3D" id="1.20.1130.10">
    <property type="entry name" value="Photosystem I PsaA/PsaB"/>
    <property type="match status" value="1"/>
</dbReference>
<dbReference type="GO" id="GO:0015979">
    <property type="term" value="P:photosynthesis"/>
    <property type="evidence" value="ECO:0007669"/>
    <property type="project" value="InterPro"/>
</dbReference>
<proteinExistence type="predicted"/>
<dbReference type="PANTHER" id="PTHR30128:SF19">
    <property type="entry name" value="PHOTOSYSTEM I P700 CHLOROPHYLL A APOPROTEIN A1-RELATED"/>
    <property type="match status" value="1"/>
</dbReference>
<comment type="caution">
    <text evidence="1">The sequence shown here is derived from an EMBL/GenBank/DDBJ whole genome shotgun (WGS) entry which is preliminary data.</text>
</comment>
<organism evidence="1 2">
    <name type="scientific">Stephania japonica</name>
    <dbReference type="NCBI Taxonomy" id="461633"/>
    <lineage>
        <taxon>Eukaryota</taxon>
        <taxon>Viridiplantae</taxon>
        <taxon>Streptophyta</taxon>
        <taxon>Embryophyta</taxon>
        <taxon>Tracheophyta</taxon>
        <taxon>Spermatophyta</taxon>
        <taxon>Magnoliopsida</taxon>
        <taxon>Ranunculales</taxon>
        <taxon>Menispermaceae</taxon>
        <taxon>Menispermoideae</taxon>
        <taxon>Cissampelideae</taxon>
        <taxon>Stephania</taxon>
    </lineage>
</organism>